<keyword evidence="2" id="KW-1185">Reference proteome</keyword>
<organism evidence="1 2">
    <name type="scientific">Mesorhizobium alhagi CCNWXJ12-2</name>
    <dbReference type="NCBI Taxonomy" id="1107882"/>
    <lineage>
        <taxon>Bacteria</taxon>
        <taxon>Pseudomonadati</taxon>
        <taxon>Pseudomonadota</taxon>
        <taxon>Alphaproteobacteria</taxon>
        <taxon>Hyphomicrobiales</taxon>
        <taxon>Phyllobacteriaceae</taxon>
        <taxon>Allomesorhizobium</taxon>
    </lineage>
</organism>
<evidence type="ECO:0000313" key="2">
    <source>
        <dbReference type="Proteomes" id="UP000003250"/>
    </source>
</evidence>
<dbReference type="AlphaFoldDB" id="H0I1R1"/>
<name>H0I1R1_9HYPH</name>
<evidence type="ECO:0000313" key="1">
    <source>
        <dbReference type="EMBL" id="EHK53087.1"/>
    </source>
</evidence>
<sequence>MLLVGYRLGCSEDVVVDRKCGSHSTLHISASIITHHRGR</sequence>
<dbReference type="EMBL" id="AHAM01000287">
    <property type="protein sequence ID" value="EHK53087.1"/>
    <property type="molecule type" value="Genomic_DNA"/>
</dbReference>
<proteinExistence type="predicted"/>
<accession>H0I1R1</accession>
<gene>
    <name evidence="1" type="ORF">MAXJ12_31994</name>
</gene>
<protein>
    <submittedName>
        <fullName evidence="1">Uncharacterized protein</fullName>
    </submittedName>
</protein>
<dbReference type="Proteomes" id="UP000003250">
    <property type="component" value="Unassembled WGS sequence"/>
</dbReference>
<reference evidence="1 2" key="1">
    <citation type="journal article" date="2012" name="J. Bacteriol.">
        <title>Draft Genome Sequence of Mesorhizobium alhagi CCNWXJ12-2T, a Novel Salt-Resistant Species Isolated from the Desert of Northwestern China.</title>
        <authorList>
            <person name="Zhou M."/>
            <person name="Chen W."/>
            <person name="Chen H."/>
            <person name="Wei G."/>
        </authorList>
    </citation>
    <scope>NUCLEOTIDE SEQUENCE [LARGE SCALE GENOMIC DNA]</scope>
    <source>
        <strain evidence="1 2">CCNWXJ12-2</strain>
    </source>
</reference>